<dbReference type="Proteomes" id="UP000308549">
    <property type="component" value="Unassembled WGS sequence"/>
</dbReference>
<evidence type="ECO:0000313" key="3">
    <source>
        <dbReference type="Proteomes" id="UP000308549"/>
    </source>
</evidence>
<name>A0A4U0TWT2_9PEZI</name>
<keyword evidence="3" id="KW-1185">Reference proteome</keyword>
<organism evidence="2 3">
    <name type="scientific">Salinomyces thailandicus</name>
    <dbReference type="NCBI Taxonomy" id="706561"/>
    <lineage>
        <taxon>Eukaryota</taxon>
        <taxon>Fungi</taxon>
        <taxon>Dikarya</taxon>
        <taxon>Ascomycota</taxon>
        <taxon>Pezizomycotina</taxon>
        <taxon>Dothideomycetes</taxon>
        <taxon>Dothideomycetidae</taxon>
        <taxon>Mycosphaerellales</taxon>
        <taxon>Teratosphaeriaceae</taxon>
        <taxon>Salinomyces</taxon>
    </lineage>
</organism>
<dbReference type="Pfam" id="PF01738">
    <property type="entry name" value="DLH"/>
    <property type="match status" value="1"/>
</dbReference>
<dbReference type="OrthoDB" id="17560at2759"/>
<dbReference type="GO" id="GO:0016787">
    <property type="term" value="F:hydrolase activity"/>
    <property type="evidence" value="ECO:0007669"/>
    <property type="project" value="InterPro"/>
</dbReference>
<protein>
    <recommendedName>
        <fullName evidence="1">Dienelactone hydrolase domain-containing protein</fullName>
    </recommendedName>
</protein>
<dbReference type="Gene3D" id="3.40.50.1820">
    <property type="entry name" value="alpha/beta hydrolase"/>
    <property type="match status" value="1"/>
</dbReference>
<comment type="caution">
    <text evidence="2">The sequence shown here is derived from an EMBL/GenBank/DDBJ whole genome shotgun (WGS) entry which is preliminary data.</text>
</comment>
<evidence type="ECO:0000259" key="1">
    <source>
        <dbReference type="Pfam" id="PF01738"/>
    </source>
</evidence>
<reference evidence="2 3" key="1">
    <citation type="submission" date="2017-03" db="EMBL/GenBank/DDBJ databases">
        <title>Genomes of endolithic fungi from Antarctica.</title>
        <authorList>
            <person name="Coleine C."/>
            <person name="Masonjones S."/>
            <person name="Stajich J.E."/>
        </authorList>
    </citation>
    <scope>NUCLEOTIDE SEQUENCE [LARGE SCALE GENOMIC DNA]</scope>
    <source>
        <strain evidence="2 3">CCFEE 6315</strain>
    </source>
</reference>
<accession>A0A4U0TWT2</accession>
<sequence length="289" mass="32072">MSFKTCCASGSLHTGIPTGRIKKLHGLDCYVADAPDGARPKGIVIIIPDAFGWTLPNNRILADQYAKRTNAHVFLPDFMDGLILPPDLMDSMKSLSKTGLWNQLAKISHVFYLARHLIPFLWYCSPKTASPKVMDFFKALRADEAKDLPVGTAGFCWGGKLVTELCWDATKTNDGKRLVECGFVAHPSFLKYPDDLEKVVLPYSCAAASIDVQMSAENAQKTKEVLMAKTAKMKDQGIEFEFEMYEGAEHGFAVRADENEKDQAAQGKKAEDQAVNWFSRWFANPPPLS</sequence>
<proteinExistence type="predicted"/>
<dbReference type="AlphaFoldDB" id="A0A4U0TWT2"/>
<dbReference type="EMBL" id="NAJL01000028">
    <property type="protein sequence ID" value="TKA26456.1"/>
    <property type="molecule type" value="Genomic_DNA"/>
</dbReference>
<evidence type="ECO:0000313" key="2">
    <source>
        <dbReference type="EMBL" id="TKA26456.1"/>
    </source>
</evidence>
<feature type="domain" description="Dienelactone hydrolase" evidence="1">
    <location>
        <begin position="34"/>
        <end position="280"/>
    </location>
</feature>
<dbReference type="PANTHER" id="PTHR17630">
    <property type="entry name" value="DIENELACTONE HYDROLASE"/>
    <property type="match status" value="1"/>
</dbReference>
<dbReference type="InterPro" id="IPR029058">
    <property type="entry name" value="AB_hydrolase_fold"/>
</dbReference>
<gene>
    <name evidence="2" type="ORF">B0A50_05292</name>
</gene>
<dbReference type="PANTHER" id="PTHR17630:SF105">
    <property type="entry name" value="DIENELACTONE HYDROLASE FAMILY PROTEIN (AFU_ORTHOLOGUE AFUA_4G08790)"/>
    <property type="match status" value="1"/>
</dbReference>
<dbReference type="InterPro" id="IPR002925">
    <property type="entry name" value="Dienelactn_hydro"/>
</dbReference>
<dbReference type="SUPFAM" id="SSF53474">
    <property type="entry name" value="alpha/beta-Hydrolases"/>
    <property type="match status" value="1"/>
</dbReference>